<evidence type="ECO:0000313" key="1">
    <source>
        <dbReference type="EMBL" id="KKP04151.1"/>
    </source>
</evidence>
<dbReference type="AlphaFoldDB" id="A0A0F9XGM6"/>
<comment type="caution">
    <text evidence="1">The sequence shown here is derived from an EMBL/GenBank/DDBJ whole genome shotgun (WGS) entry which is preliminary data.</text>
</comment>
<proteinExistence type="predicted"/>
<evidence type="ECO:0008006" key="3">
    <source>
        <dbReference type="Google" id="ProtNLM"/>
    </source>
</evidence>
<gene>
    <name evidence="1" type="ORF">THAR02_03743</name>
</gene>
<dbReference type="Proteomes" id="UP000034112">
    <property type="component" value="Unassembled WGS sequence"/>
</dbReference>
<reference evidence="2" key="1">
    <citation type="journal article" date="2015" name="Genome Announc.">
        <title>Draft whole-genome sequence of the biocontrol agent Trichoderma harzianum T6776.</title>
        <authorList>
            <person name="Baroncelli R."/>
            <person name="Piaggeschi G."/>
            <person name="Fiorini L."/>
            <person name="Bertolini E."/>
            <person name="Zapparata A."/>
            <person name="Pe M.E."/>
            <person name="Sarrocco S."/>
            <person name="Vannacci G."/>
        </authorList>
    </citation>
    <scope>NUCLEOTIDE SEQUENCE [LARGE SCALE GENOMIC DNA]</scope>
    <source>
        <strain evidence="2">T6776</strain>
    </source>
</reference>
<evidence type="ECO:0000313" key="2">
    <source>
        <dbReference type="Proteomes" id="UP000034112"/>
    </source>
</evidence>
<name>A0A0F9XGM6_TRIHA</name>
<dbReference type="SUPFAM" id="SSF51182">
    <property type="entry name" value="RmlC-like cupins"/>
    <property type="match status" value="1"/>
</dbReference>
<organism evidence="1 2">
    <name type="scientific">Trichoderma harzianum</name>
    <name type="common">Hypocrea lixii</name>
    <dbReference type="NCBI Taxonomy" id="5544"/>
    <lineage>
        <taxon>Eukaryota</taxon>
        <taxon>Fungi</taxon>
        <taxon>Dikarya</taxon>
        <taxon>Ascomycota</taxon>
        <taxon>Pezizomycotina</taxon>
        <taxon>Sordariomycetes</taxon>
        <taxon>Hypocreomycetidae</taxon>
        <taxon>Hypocreales</taxon>
        <taxon>Hypocreaceae</taxon>
        <taxon>Trichoderma</taxon>
    </lineage>
</organism>
<dbReference type="EMBL" id="JOKZ01000086">
    <property type="protein sequence ID" value="KKP04151.1"/>
    <property type="molecule type" value="Genomic_DNA"/>
</dbReference>
<sequence>MADKIPTLTESGLLNGGKRSVIDSELGPGSTTFPHFHTLFTENFKLLSGEMTVIMAPEGVKDAAAMKEIPMKIGEDNTVPKHTAHTFRAGEKGCRVITTFEPAAVDFERVMLIMRGLQEDAEYKSWGGGATEENAMLVSVLTELSDSHPLLDKDNEMLDKQDKEAHDKFKSELINKYATDDMLKAAVAKHAAASA</sequence>
<accession>A0A0F9XGM6</accession>
<dbReference type="OrthoDB" id="4763033at2759"/>
<protein>
    <recommendedName>
        <fullName evidence="3">Cupin type-1 domain-containing protein</fullName>
    </recommendedName>
</protein>
<dbReference type="Gene3D" id="2.60.120.10">
    <property type="entry name" value="Jelly Rolls"/>
    <property type="match status" value="1"/>
</dbReference>
<dbReference type="OMA" id="FIETMTP"/>
<dbReference type="InterPro" id="IPR014710">
    <property type="entry name" value="RmlC-like_jellyroll"/>
</dbReference>
<dbReference type="InterPro" id="IPR011051">
    <property type="entry name" value="RmlC_Cupin_sf"/>
</dbReference>